<protein>
    <submittedName>
        <fullName evidence="10">Import inner membrane translocase subunit tim44 mitochondrial</fullName>
    </submittedName>
</protein>
<evidence type="ECO:0000256" key="4">
    <source>
        <dbReference type="ARBA" id="ARBA00022946"/>
    </source>
</evidence>
<dbReference type="AlphaFoldDB" id="A0AAD9FQD0"/>
<keyword evidence="3" id="KW-0999">Mitochondrion inner membrane</keyword>
<dbReference type="GO" id="GO:0051087">
    <property type="term" value="F:protein-folding chaperone binding"/>
    <property type="evidence" value="ECO:0007669"/>
    <property type="project" value="TreeGrafter"/>
</dbReference>
<accession>A0AAD9FQD0</accession>
<evidence type="ECO:0000256" key="6">
    <source>
        <dbReference type="ARBA" id="ARBA00023136"/>
    </source>
</evidence>
<evidence type="ECO:0000256" key="8">
    <source>
        <dbReference type="SAM" id="MobiDB-lite"/>
    </source>
</evidence>
<sequence length="453" mass="50471">MKSRPAVLRSLRLRNTTLIHSLPLRPAVAAQAAPTLAIRSFTSSPRWLNTAGEGPKTDTGNTKQQQKKASPPPEDNAPPQSPWKVFVQTLREEIEKNQGWQDDVKQLKGEVDKAVDNAAMQKARAMYEKVRIANMIKENPRIAAAARNLQSAGISVHEATARALQDSGVTEALERLTNLGKRFAQPIKDSTVGQAIIEALDDLGMQGYEDKEMRRARRRKRVVRSGVVRVKANEEAGEAIVLSSEQQSTGSSRLAFLQQSPAYQRFLENYYESDDPLYSALRSVGTRVGRLFDENEQAKVIRSIRSIDPSFKMDRFQTELKEYIVPEVIDAFLSADQGDMKAWMSEAAYNVSWAVLGEYIKSGLVSASQVIEVSGVDVLQAKFHNETVPVFLATCESQEVFAWKSAKTGEVKVGDVGSVKRSRYVFALTMVESELDNEVTGGWKVVEFVRREM</sequence>
<dbReference type="SMART" id="SM00978">
    <property type="entry name" value="Tim44"/>
    <property type="match status" value="1"/>
</dbReference>
<organism evidence="10 11">
    <name type="scientific">Papiliotrema laurentii</name>
    <name type="common">Cryptococcus laurentii</name>
    <dbReference type="NCBI Taxonomy" id="5418"/>
    <lineage>
        <taxon>Eukaryota</taxon>
        <taxon>Fungi</taxon>
        <taxon>Dikarya</taxon>
        <taxon>Basidiomycota</taxon>
        <taxon>Agaricomycotina</taxon>
        <taxon>Tremellomycetes</taxon>
        <taxon>Tremellales</taxon>
        <taxon>Rhynchogastremaceae</taxon>
        <taxon>Papiliotrema</taxon>
    </lineage>
</organism>
<comment type="similarity">
    <text evidence="2">Belongs to the Tim44 family.</text>
</comment>
<evidence type="ECO:0000256" key="7">
    <source>
        <dbReference type="SAM" id="Coils"/>
    </source>
</evidence>
<keyword evidence="6" id="KW-0472">Membrane</keyword>
<feature type="coiled-coil region" evidence="7">
    <location>
        <begin position="90"/>
        <end position="124"/>
    </location>
</feature>
<evidence type="ECO:0000259" key="9">
    <source>
        <dbReference type="SMART" id="SM00978"/>
    </source>
</evidence>
<keyword evidence="4" id="KW-0809">Transit peptide</keyword>
<dbReference type="PANTHER" id="PTHR10721">
    <property type="entry name" value="MITOCHONDRIAL IMPORT INNER MEMBRANE TRANSLOCASE SUBUNIT TIM44"/>
    <property type="match status" value="1"/>
</dbReference>
<evidence type="ECO:0000313" key="11">
    <source>
        <dbReference type="Proteomes" id="UP001182556"/>
    </source>
</evidence>
<keyword evidence="11" id="KW-1185">Reference proteome</keyword>
<dbReference type="GO" id="GO:0005743">
    <property type="term" value="C:mitochondrial inner membrane"/>
    <property type="evidence" value="ECO:0007669"/>
    <property type="project" value="UniProtKB-SubCell"/>
</dbReference>
<comment type="caution">
    <text evidence="10">The sequence shown here is derived from an EMBL/GenBank/DDBJ whole genome shotgun (WGS) entry which is preliminary data.</text>
</comment>
<evidence type="ECO:0000256" key="2">
    <source>
        <dbReference type="ARBA" id="ARBA00009597"/>
    </source>
</evidence>
<dbReference type="InterPro" id="IPR039544">
    <property type="entry name" value="Tim44-like"/>
</dbReference>
<keyword evidence="5" id="KW-0496">Mitochondrion</keyword>
<dbReference type="Gene3D" id="3.10.450.240">
    <property type="match status" value="1"/>
</dbReference>
<feature type="region of interest" description="Disordered" evidence="8">
    <location>
        <begin position="44"/>
        <end position="81"/>
    </location>
</feature>
<dbReference type="InterPro" id="IPR007379">
    <property type="entry name" value="Tim44-like_dom"/>
</dbReference>
<feature type="domain" description="Tim44-like" evidence="9">
    <location>
        <begin position="297"/>
        <end position="450"/>
    </location>
</feature>
<feature type="compositionally biased region" description="Pro residues" evidence="8">
    <location>
        <begin position="70"/>
        <end position="81"/>
    </location>
</feature>
<evidence type="ECO:0000313" key="10">
    <source>
        <dbReference type="EMBL" id="KAK1922392.1"/>
    </source>
</evidence>
<evidence type="ECO:0000256" key="5">
    <source>
        <dbReference type="ARBA" id="ARBA00023128"/>
    </source>
</evidence>
<name>A0AAD9FQD0_PAPLA</name>
<dbReference type="PANTHER" id="PTHR10721:SF1">
    <property type="entry name" value="MITOCHONDRIAL IMPORT INNER MEMBRANE TRANSLOCASE SUBUNIT TIM44"/>
    <property type="match status" value="1"/>
</dbReference>
<evidence type="ECO:0000256" key="1">
    <source>
        <dbReference type="ARBA" id="ARBA00004273"/>
    </source>
</evidence>
<gene>
    <name evidence="10" type="ORF">DB88DRAFT_494904</name>
</gene>
<proteinExistence type="inferred from homology"/>
<dbReference type="EMBL" id="JAODAN010000008">
    <property type="protein sequence ID" value="KAK1922392.1"/>
    <property type="molecule type" value="Genomic_DNA"/>
</dbReference>
<dbReference type="Proteomes" id="UP001182556">
    <property type="component" value="Unassembled WGS sequence"/>
</dbReference>
<dbReference type="GO" id="GO:0030150">
    <property type="term" value="P:protein import into mitochondrial matrix"/>
    <property type="evidence" value="ECO:0007669"/>
    <property type="project" value="TreeGrafter"/>
</dbReference>
<keyword evidence="7" id="KW-0175">Coiled coil</keyword>
<evidence type="ECO:0000256" key="3">
    <source>
        <dbReference type="ARBA" id="ARBA00022792"/>
    </source>
</evidence>
<dbReference type="Pfam" id="PF04280">
    <property type="entry name" value="Tim44"/>
    <property type="match status" value="1"/>
</dbReference>
<dbReference type="InterPro" id="IPR032710">
    <property type="entry name" value="NTF2-like_dom_sf"/>
</dbReference>
<dbReference type="SUPFAM" id="SSF54427">
    <property type="entry name" value="NTF2-like"/>
    <property type="match status" value="1"/>
</dbReference>
<reference evidence="10" key="1">
    <citation type="submission" date="2023-02" db="EMBL/GenBank/DDBJ databases">
        <title>Identification and recombinant expression of a fungal hydrolase from Papiliotrema laurentii that hydrolyzes apple cutin and clears colloidal polyester polyurethane.</title>
        <authorList>
            <consortium name="DOE Joint Genome Institute"/>
            <person name="Roman V.A."/>
            <person name="Bojanowski C."/>
            <person name="Crable B.R."/>
            <person name="Wagner D.N."/>
            <person name="Hung C.S."/>
            <person name="Nadeau L.J."/>
            <person name="Schratz L."/>
            <person name="Haridas S."/>
            <person name="Pangilinan J."/>
            <person name="Lipzen A."/>
            <person name="Na H."/>
            <person name="Yan M."/>
            <person name="Ng V."/>
            <person name="Grigoriev I.V."/>
            <person name="Spatafora J.W."/>
            <person name="Barlow D."/>
            <person name="Biffinger J."/>
            <person name="Kelley-Loughnane N."/>
            <person name="Varaljay V.A."/>
            <person name="Crookes-Goodson W.J."/>
        </authorList>
    </citation>
    <scope>NUCLEOTIDE SEQUENCE</scope>
    <source>
        <strain evidence="10">5307AH</strain>
    </source>
</reference>
<comment type="subcellular location">
    <subcellularLocation>
        <location evidence="1">Mitochondrion inner membrane</location>
    </subcellularLocation>
</comment>
<feature type="compositionally biased region" description="Polar residues" evidence="8">
    <location>
        <begin position="58"/>
        <end position="68"/>
    </location>
</feature>